<evidence type="ECO:0000256" key="7">
    <source>
        <dbReference type="ARBA" id="ARBA00023136"/>
    </source>
</evidence>
<keyword evidence="6 8" id="KW-0811">Translocation</keyword>
<dbReference type="GO" id="GO:0006605">
    <property type="term" value="P:protein targeting"/>
    <property type="evidence" value="ECO:0007669"/>
    <property type="project" value="UniProtKB-UniRule"/>
</dbReference>
<evidence type="ECO:0000256" key="8">
    <source>
        <dbReference type="HAMAP-Rule" id="MF_00422"/>
    </source>
</evidence>
<dbReference type="GO" id="GO:0065002">
    <property type="term" value="P:intracellular protein transmembrane transport"/>
    <property type="evidence" value="ECO:0007669"/>
    <property type="project" value="UniProtKB-UniRule"/>
</dbReference>
<dbReference type="GO" id="GO:0008320">
    <property type="term" value="F:protein transmembrane transporter activity"/>
    <property type="evidence" value="ECO:0007669"/>
    <property type="project" value="UniProtKB-UniRule"/>
</dbReference>
<dbReference type="InterPro" id="IPR005807">
    <property type="entry name" value="SecE_bac"/>
</dbReference>
<feature type="transmembrane region" description="Helical" evidence="8">
    <location>
        <begin position="29"/>
        <end position="47"/>
    </location>
</feature>
<dbReference type="InterPro" id="IPR001901">
    <property type="entry name" value="Translocase_SecE/Sec61-g"/>
</dbReference>
<comment type="caution">
    <text evidence="9">The sequence shown here is derived from an EMBL/GenBank/DDBJ whole genome shotgun (WGS) entry which is preliminary data.</text>
</comment>
<dbReference type="Proteomes" id="UP000239997">
    <property type="component" value="Unassembled WGS sequence"/>
</dbReference>
<protein>
    <recommendedName>
        <fullName evidence="8">Protein translocase subunit SecE</fullName>
    </recommendedName>
</protein>
<organism evidence="9 11">
    <name type="scientific">Nonlabens ulvanivorans</name>
    <name type="common">Persicivirga ulvanivorans</name>
    <dbReference type="NCBI Taxonomy" id="906888"/>
    <lineage>
        <taxon>Bacteria</taxon>
        <taxon>Pseudomonadati</taxon>
        <taxon>Bacteroidota</taxon>
        <taxon>Flavobacteriia</taxon>
        <taxon>Flavobacteriales</taxon>
        <taxon>Flavobacteriaceae</taxon>
        <taxon>Nonlabens</taxon>
    </lineage>
</organism>
<keyword evidence="5 8" id="KW-1133">Transmembrane helix</keyword>
<comment type="subunit">
    <text evidence="8">Component of the Sec protein translocase complex. Heterotrimer consisting of SecY, SecE and SecG subunits. The heterotrimers can form oligomers, although 1 heterotrimer is thought to be able to translocate proteins. Interacts with the ribosome. Interacts with SecDF, and other proteins may be involved. Interacts with SecA.</text>
</comment>
<evidence type="ECO:0000256" key="1">
    <source>
        <dbReference type="ARBA" id="ARBA00004370"/>
    </source>
</evidence>
<gene>
    <name evidence="8" type="primary">secE</name>
    <name evidence="9" type="ORF">IL45_07430</name>
    <name evidence="10" type="ORF">LY02_00010</name>
</gene>
<keyword evidence="7 8" id="KW-0472">Membrane</keyword>
<dbReference type="HAMAP" id="MF_00422">
    <property type="entry name" value="SecE"/>
    <property type="match status" value="1"/>
</dbReference>
<keyword evidence="2 8" id="KW-0813">Transport</keyword>
<proteinExistence type="inferred from homology"/>
<keyword evidence="3 8" id="KW-0812">Transmembrane</keyword>
<dbReference type="EMBL" id="JPJI01000032">
    <property type="protein sequence ID" value="KEZ91982.1"/>
    <property type="molecule type" value="Genomic_DNA"/>
</dbReference>
<evidence type="ECO:0000256" key="4">
    <source>
        <dbReference type="ARBA" id="ARBA00022927"/>
    </source>
</evidence>
<dbReference type="Pfam" id="PF00584">
    <property type="entry name" value="SecE"/>
    <property type="match status" value="1"/>
</dbReference>
<comment type="function">
    <text evidence="8">Essential subunit of the Sec protein translocation channel SecYEG. Clamps together the 2 halves of SecY. May contact the channel plug during translocation.</text>
</comment>
<evidence type="ECO:0000256" key="5">
    <source>
        <dbReference type="ARBA" id="ARBA00022989"/>
    </source>
</evidence>
<keyword evidence="8" id="KW-1003">Cell membrane</keyword>
<dbReference type="GO" id="GO:0043952">
    <property type="term" value="P:protein transport by the Sec complex"/>
    <property type="evidence" value="ECO:0007669"/>
    <property type="project" value="UniProtKB-UniRule"/>
</dbReference>
<evidence type="ECO:0000256" key="2">
    <source>
        <dbReference type="ARBA" id="ARBA00022448"/>
    </source>
</evidence>
<evidence type="ECO:0000313" key="12">
    <source>
        <dbReference type="Proteomes" id="UP000239997"/>
    </source>
</evidence>
<reference evidence="9 11" key="1">
    <citation type="submission" date="2014-07" db="EMBL/GenBank/DDBJ databases">
        <title>Draft genome sequence of Nonlabens ulvanivorans, an ulvan degrading bacterium.</title>
        <authorList>
            <person name="Kopel M."/>
            <person name="Helbert W."/>
            <person name="Henrissat B."/>
            <person name="Doniger T."/>
            <person name="Banin E."/>
        </authorList>
    </citation>
    <scope>NUCLEOTIDE SEQUENCE [LARGE SCALE GENOMIC DNA]</scope>
    <source>
        <strain evidence="9 11">PLR</strain>
    </source>
</reference>
<dbReference type="InterPro" id="IPR038379">
    <property type="entry name" value="SecE_sf"/>
</dbReference>
<evidence type="ECO:0000256" key="6">
    <source>
        <dbReference type="ARBA" id="ARBA00023010"/>
    </source>
</evidence>
<dbReference type="Gene3D" id="1.20.5.1030">
    <property type="entry name" value="Preprotein translocase secy subunit"/>
    <property type="match status" value="1"/>
</dbReference>
<evidence type="ECO:0000313" key="9">
    <source>
        <dbReference type="EMBL" id="KEZ91982.1"/>
    </source>
</evidence>
<reference evidence="10 12" key="2">
    <citation type="submission" date="2018-03" db="EMBL/GenBank/DDBJ databases">
        <title>Genomic Encyclopedia of Archaeal and Bacterial Type Strains, Phase II (KMG-II): from individual species to whole genera.</title>
        <authorList>
            <person name="Goeker M."/>
        </authorList>
    </citation>
    <scope>NUCLEOTIDE SEQUENCE [LARGE SCALE GENOMIC DNA]</scope>
    <source>
        <strain evidence="10 12">DSM 22727</strain>
    </source>
</reference>
<evidence type="ECO:0000256" key="3">
    <source>
        <dbReference type="ARBA" id="ARBA00022692"/>
    </source>
</evidence>
<name>A0A084JSP8_NONUL</name>
<sequence length="65" mass="7420">MGLVSYVKESYSELTNHVSWPTWSEAQKLTVTVAVFSIVFALIIWGIDSVFSKVITNYFSWIKNS</sequence>
<dbReference type="OrthoDB" id="9810735at2"/>
<dbReference type="GO" id="GO:0009306">
    <property type="term" value="P:protein secretion"/>
    <property type="evidence" value="ECO:0007669"/>
    <property type="project" value="UniProtKB-UniRule"/>
</dbReference>
<comment type="subcellular location">
    <subcellularLocation>
        <location evidence="8">Cell membrane</location>
        <topology evidence="8">Single-pass membrane protein</topology>
    </subcellularLocation>
    <subcellularLocation>
        <location evidence="1">Membrane</location>
    </subcellularLocation>
</comment>
<dbReference type="Proteomes" id="UP000028531">
    <property type="component" value="Unassembled WGS sequence"/>
</dbReference>
<evidence type="ECO:0000313" key="10">
    <source>
        <dbReference type="EMBL" id="PRX14808.1"/>
    </source>
</evidence>
<accession>A0A084JSP8</accession>
<dbReference type="AlphaFoldDB" id="A0A084JSP8"/>
<keyword evidence="4 8" id="KW-0653">Protein transport</keyword>
<comment type="similarity">
    <text evidence="8">Belongs to the SecE/SEC61-gamma family.</text>
</comment>
<keyword evidence="12" id="KW-1185">Reference proteome</keyword>
<dbReference type="EMBL" id="PVNA01000001">
    <property type="protein sequence ID" value="PRX14808.1"/>
    <property type="molecule type" value="Genomic_DNA"/>
</dbReference>
<evidence type="ECO:0000313" key="11">
    <source>
        <dbReference type="Proteomes" id="UP000028531"/>
    </source>
</evidence>
<dbReference type="NCBIfam" id="TIGR00964">
    <property type="entry name" value="secE_bact"/>
    <property type="match status" value="1"/>
</dbReference>
<dbReference type="GO" id="GO:0005886">
    <property type="term" value="C:plasma membrane"/>
    <property type="evidence" value="ECO:0007669"/>
    <property type="project" value="UniProtKB-SubCell"/>
</dbReference>
<dbReference type="RefSeq" id="WP_036582238.1">
    <property type="nucleotide sequence ID" value="NZ_CP138994.1"/>
</dbReference>